<dbReference type="EMBL" id="JAKNSF020000015">
    <property type="protein sequence ID" value="KAK7734764.1"/>
    <property type="molecule type" value="Genomic_DNA"/>
</dbReference>
<protein>
    <recommendedName>
        <fullName evidence="2">DUF7730 domain-containing protein</fullName>
    </recommendedName>
</protein>
<evidence type="ECO:0000313" key="4">
    <source>
        <dbReference type="Proteomes" id="UP001430848"/>
    </source>
</evidence>
<gene>
    <name evidence="3" type="ORF">SLS63_004184</name>
</gene>
<evidence type="ECO:0000259" key="2">
    <source>
        <dbReference type="Pfam" id="PF24864"/>
    </source>
</evidence>
<feature type="region of interest" description="Disordered" evidence="1">
    <location>
        <begin position="31"/>
        <end position="50"/>
    </location>
</feature>
<dbReference type="Pfam" id="PF24864">
    <property type="entry name" value="DUF7730"/>
    <property type="match status" value="1"/>
</dbReference>
<sequence>MTLSDVAKMLNGTDGKQGPSLCSEGEILTVEDDRGSSSGSNNKRLHSDSEQLVRIGNEHQPPAFMNLPREIRNIIYHKVLTKPGGTFYIKSVYSDQLCRSRAILRTENHRPTLSEYYNHITACTRNLAILRTSKAVHAEAGAILYGQKIIFADHVAMQSFLAGLRPSQISLLRHVEIAFDGDLYLRHELMPSVFALLAGADNLETLDPDMTRIGYVRLRRNKDLLLDDTLSIAGWDAVVARTMAGRVYCHLYTYLRQAVVVRGIDKVMEVLEVFQEDFRVGLGTIDNQFRPKHLLNVKWTEERKTAMKKVMGEEIERLIKANDY</sequence>
<comment type="caution">
    <text evidence="3">The sequence shown here is derived from an EMBL/GenBank/DDBJ whole genome shotgun (WGS) entry which is preliminary data.</text>
</comment>
<organism evidence="3 4">
    <name type="scientific">Diaporthe eres</name>
    <name type="common">Phomopsis oblonga</name>
    <dbReference type="NCBI Taxonomy" id="83184"/>
    <lineage>
        <taxon>Eukaryota</taxon>
        <taxon>Fungi</taxon>
        <taxon>Dikarya</taxon>
        <taxon>Ascomycota</taxon>
        <taxon>Pezizomycotina</taxon>
        <taxon>Sordariomycetes</taxon>
        <taxon>Sordariomycetidae</taxon>
        <taxon>Diaporthales</taxon>
        <taxon>Diaporthaceae</taxon>
        <taxon>Diaporthe</taxon>
        <taxon>Diaporthe eres species complex</taxon>
    </lineage>
</organism>
<keyword evidence="4" id="KW-1185">Reference proteome</keyword>
<evidence type="ECO:0000256" key="1">
    <source>
        <dbReference type="SAM" id="MobiDB-lite"/>
    </source>
</evidence>
<feature type="region of interest" description="Disordered" evidence="1">
    <location>
        <begin position="1"/>
        <end position="22"/>
    </location>
</feature>
<name>A0ABR1PED0_DIAER</name>
<evidence type="ECO:0000313" key="3">
    <source>
        <dbReference type="EMBL" id="KAK7734764.1"/>
    </source>
</evidence>
<feature type="domain" description="DUF7730" evidence="2">
    <location>
        <begin position="60"/>
        <end position="190"/>
    </location>
</feature>
<accession>A0ABR1PED0</accession>
<dbReference type="PANTHER" id="PTHR38790">
    <property type="entry name" value="2EXR DOMAIN-CONTAINING PROTEIN-RELATED"/>
    <property type="match status" value="1"/>
</dbReference>
<proteinExistence type="predicted"/>
<dbReference type="InterPro" id="IPR056632">
    <property type="entry name" value="DUF7730"/>
</dbReference>
<dbReference type="Proteomes" id="UP001430848">
    <property type="component" value="Unassembled WGS sequence"/>
</dbReference>
<reference evidence="3 4" key="1">
    <citation type="submission" date="2024-02" db="EMBL/GenBank/DDBJ databases">
        <title>De novo assembly and annotation of 12 fungi associated with fruit tree decline syndrome in Ontario, Canada.</title>
        <authorList>
            <person name="Sulman M."/>
            <person name="Ellouze W."/>
            <person name="Ilyukhin E."/>
        </authorList>
    </citation>
    <scope>NUCLEOTIDE SEQUENCE [LARGE SCALE GENOMIC DNA]</scope>
    <source>
        <strain evidence="3 4">M169</strain>
    </source>
</reference>